<dbReference type="InterPro" id="IPR011055">
    <property type="entry name" value="Dup_hybrid_motif"/>
</dbReference>
<dbReference type="AlphaFoldDB" id="A0A5D4SLZ7"/>
<dbReference type="Proteomes" id="UP000323732">
    <property type="component" value="Unassembled WGS sequence"/>
</dbReference>
<evidence type="ECO:0000259" key="5">
    <source>
        <dbReference type="Pfam" id="PF24568"/>
    </source>
</evidence>
<feature type="region of interest" description="Disordered" evidence="3">
    <location>
        <begin position="286"/>
        <end position="325"/>
    </location>
</feature>
<evidence type="ECO:0000256" key="3">
    <source>
        <dbReference type="SAM" id="MobiDB-lite"/>
    </source>
</evidence>
<evidence type="ECO:0000256" key="2">
    <source>
        <dbReference type="SAM" id="Coils"/>
    </source>
</evidence>
<comment type="caution">
    <text evidence="6">The sequence shown here is derived from an EMBL/GenBank/DDBJ whole genome shotgun (WGS) entry which is preliminary data.</text>
</comment>
<feature type="domain" description="Peptidoglycan hydrolase PcsB coiled-coil" evidence="5">
    <location>
        <begin position="120"/>
        <end position="193"/>
    </location>
</feature>
<dbReference type="GO" id="GO:0004222">
    <property type="term" value="F:metalloendopeptidase activity"/>
    <property type="evidence" value="ECO:0007669"/>
    <property type="project" value="TreeGrafter"/>
</dbReference>
<dbReference type="InterPro" id="IPR016047">
    <property type="entry name" value="M23ase_b-sheet_dom"/>
</dbReference>
<organism evidence="6 7">
    <name type="scientific">Bacillus infantis</name>
    <dbReference type="NCBI Taxonomy" id="324767"/>
    <lineage>
        <taxon>Bacteria</taxon>
        <taxon>Bacillati</taxon>
        <taxon>Bacillota</taxon>
        <taxon>Bacilli</taxon>
        <taxon>Bacillales</taxon>
        <taxon>Bacillaceae</taxon>
        <taxon>Bacillus</taxon>
    </lineage>
</organism>
<evidence type="ECO:0000259" key="4">
    <source>
        <dbReference type="Pfam" id="PF01551"/>
    </source>
</evidence>
<dbReference type="InterPro" id="IPR050570">
    <property type="entry name" value="Cell_wall_metabolism_enzyme"/>
</dbReference>
<feature type="coiled-coil region" evidence="2">
    <location>
        <begin position="174"/>
        <end position="284"/>
    </location>
</feature>
<dbReference type="EMBL" id="VTES01000003">
    <property type="protein sequence ID" value="TYS63731.1"/>
    <property type="molecule type" value="Genomic_DNA"/>
</dbReference>
<dbReference type="Gene3D" id="6.10.250.3150">
    <property type="match status" value="1"/>
</dbReference>
<dbReference type="InterPro" id="IPR057309">
    <property type="entry name" value="PcsB_CC"/>
</dbReference>
<feature type="compositionally biased region" description="Polar residues" evidence="3">
    <location>
        <begin position="53"/>
        <end position="66"/>
    </location>
</feature>
<dbReference type="CDD" id="cd12797">
    <property type="entry name" value="M23_peptidase"/>
    <property type="match status" value="1"/>
</dbReference>
<feature type="region of interest" description="Disordered" evidence="3">
    <location>
        <begin position="46"/>
        <end position="66"/>
    </location>
</feature>
<gene>
    <name evidence="6" type="ORF">FZD47_09420</name>
</gene>
<dbReference type="Gene3D" id="2.70.70.10">
    <property type="entry name" value="Glucose Permease (Domain IIA)"/>
    <property type="match status" value="1"/>
</dbReference>
<protein>
    <submittedName>
        <fullName evidence="6">Peptidoglycan DD-metalloendopeptidase family protein</fullName>
    </submittedName>
</protein>
<keyword evidence="2" id="KW-0175">Coiled coil</keyword>
<reference evidence="6 7" key="1">
    <citation type="submission" date="2019-08" db="EMBL/GenBank/DDBJ databases">
        <title>Bacillus genomes from the desert of Cuatro Cienegas, Coahuila.</title>
        <authorList>
            <person name="Olmedo-Alvarez G."/>
        </authorList>
    </citation>
    <scope>NUCLEOTIDE SEQUENCE [LARGE SCALE GENOMIC DNA]</scope>
    <source>
        <strain evidence="6 7">CH37_1T</strain>
    </source>
</reference>
<dbReference type="Pfam" id="PF24568">
    <property type="entry name" value="CC_PcsB"/>
    <property type="match status" value="1"/>
</dbReference>
<feature type="compositionally biased region" description="Low complexity" evidence="3">
    <location>
        <begin position="287"/>
        <end position="309"/>
    </location>
</feature>
<evidence type="ECO:0000313" key="7">
    <source>
        <dbReference type="Proteomes" id="UP000323732"/>
    </source>
</evidence>
<evidence type="ECO:0000256" key="1">
    <source>
        <dbReference type="ARBA" id="ARBA00022729"/>
    </source>
</evidence>
<dbReference type="PANTHER" id="PTHR21666">
    <property type="entry name" value="PEPTIDASE-RELATED"/>
    <property type="match status" value="1"/>
</dbReference>
<feature type="domain" description="M23ase beta-sheet core" evidence="4">
    <location>
        <begin position="348"/>
        <end position="447"/>
    </location>
</feature>
<accession>A0A5D4SLZ7</accession>
<evidence type="ECO:0000313" key="6">
    <source>
        <dbReference type="EMBL" id="TYS63731.1"/>
    </source>
</evidence>
<keyword evidence="1" id="KW-0732">Signal</keyword>
<dbReference type="PANTHER" id="PTHR21666:SF270">
    <property type="entry name" value="MUREIN HYDROLASE ACTIVATOR ENVC"/>
    <property type="match status" value="1"/>
</dbReference>
<dbReference type="SUPFAM" id="SSF51261">
    <property type="entry name" value="Duplicated hybrid motif"/>
    <property type="match status" value="1"/>
</dbReference>
<dbReference type="Pfam" id="PF01551">
    <property type="entry name" value="Peptidase_M23"/>
    <property type="match status" value="1"/>
</dbReference>
<name>A0A5D4SLZ7_9BACI</name>
<proteinExistence type="predicted"/>
<sequence length="457" mass="49072">MAPLERRNRNLKKSIAAFSVATAVGLGSIFGGIPASQASASKISDLESKKNQIQEQRSGNDSKINSADSEINRLQGEQDQVSKEIERLSLSISDTETKIKEKTEQIAATKEEIEKLKAEIVVITDRINKRNEMLKDRARSFQENGGMVSYLDVLMGAQNFSDFIDRVGAVATIVEADQDILREHEADKKLLEETQAKVESELSSLEKMRTDLESMKKQLNAQKAEKNKLMASLKNQEEHKHAEKLNLEEENELLAAQEAAIKQAIELEKKHQAELARQAELERQRRAAAAAAAKKNSSSGSISSSSSSNSGGGGGGPVSSAPSISGGNFTKPAAGVVTSGLGQRWGTFHAGVDIAKSGTVPIVAAADGVVIRSYFSSSYGNAVFIAHSIDGQVYTTVYAHMSSRSIGTGATVSKGQQIGIMGNTGDSQGQHLHFELHRGPWNASKSNAINPIGIVPM</sequence>